<comment type="caution">
    <text evidence="4">The sequence shown here is derived from an EMBL/GenBank/DDBJ whole genome shotgun (WGS) entry which is preliminary data.</text>
</comment>
<dbReference type="Gene3D" id="3.10.129.10">
    <property type="entry name" value="Hotdog Thioesterase"/>
    <property type="match status" value="2"/>
</dbReference>
<dbReference type="Proteomes" id="UP001601992">
    <property type="component" value="Unassembled WGS sequence"/>
</dbReference>
<dbReference type="RefSeq" id="WP_083896321.1">
    <property type="nucleotide sequence ID" value="NZ_JBIAQY010000018.1"/>
</dbReference>
<feature type="domain" description="MaoC-like" evidence="2">
    <location>
        <begin position="172"/>
        <end position="266"/>
    </location>
</feature>
<dbReference type="InterPro" id="IPR039569">
    <property type="entry name" value="FAS1-like_DH_region"/>
</dbReference>
<protein>
    <submittedName>
        <fullName evidence="4">MaoC family dehydratase N-terminal domain-containing protein</fullName>
    </submittedName>
</protein>
<dbReference type="PANTHER" id="PTHR43437">
    <property type="entry name" value="HYDROXYACYL-THIOESTER DEHYDRATASE TYPE 2, MITOCHONDRIAL-RELATED"/>
    <property type="match status" value="1"/>
</dbReference>
<dbReference type="InterPro" id="IPR002539">
    <property type="entry name" value="MaoC-like_dom"/>
</dbReference>
<evidence type="ECO:0000259" key="2">
    <source>
        <dbReference type="Pfam" id="PF01575"/>
    </source>
</evidence>
<sequence>MPIERGKIREYALATGNARSEYLEDDRAPIPPTFLATVVFWEDLLAVYETPEATCAWNDLKLERDVRNLLSLEQEYIFHGPVPRAGDVLETSVRFIGLEVKQARSGPLTLARFMVAFRDRTHELRAECLYTSAYLSVPAGRGPESTVKRESAPIAARVETPLGPHAVGARFAPRRFGPVTMTDIVRYQGASGDMNPMHHDDELARSAGYPAAFSVGMLGAGYLGTYCTEAFGVDTVRRFRTRFRKVVYRGETLTATAEVLREFDSHGEARAEVRMSLTDGSGAVVVDGTAEFATR</sequence>
<accession>A0ABW6SAN2</accession>
<gene>
    <name evidence="4" type="ORF">ACFYXQ_36790</name>
</gene>
<organism evidence="4 5">
    <name type="scientific">Nocardia jiangxiensis</name>
    <dbReference type="NCBI Taxonomy" id="282685"/>
    <lineage>
        <taxon>Bacteria</taxon>
        <taxon>Bacillati</taxon>
        <taxon>Actinomycetota</taxon>
        <taxon>Actinomycetes</taxon>
        <taxon>Mycobacteriales</taxon>
        <taxon>Nocardiaceae</taxon>
        <taxon>Nocardia</taxon>
    </lineage>
</organism>
<proteinExistence type="inferred from homology"/>
<comment type="similarity">
    <text evidence="1">Belongs to the enoyl-CoA hydratase/isomerase family.</text>
</comment>
<evidence type="ECO:0000259" key="3">
    <source>
        <dbReference type="Pfam" id="PF13452"/>
    </source>
</evidence>
<reference evidence="4 5" key="1">
    <citation type="submission" date="2024-10" db="EMBL/GenBank/DDBJ databases">
        <title>The Natural Products Discovery Center: Release of the First 8490 Sequenced Strains for Exploring Actinobacteria Biosynthetic Diversity.</title>
        <authorList>
            <person name="Kalkreuter E."/>
            <person name="Kautsar S.A."/>
            <person name="Yang D."/>
            <person name="Bader C.D."/>
            <person name="Teijaro C.N."/>
            <person name="Fluegel L."/>
            <person name="Davis C.M."/>
            <person name="Simpson J.R."/>
            <person name="Lauterbach L."/>
            <person name="Steele A.D."/>
            <person name="Gui C."/>
            <person name="Meng S."/>
            <person name="Li G."/>
            <person name="Viehrig K."/>
            <person name="Ye F."/>
            <person name="Su P."/>
            <person name="Kiefer A.F."/>
            <person name="Nichols A."/>
            <person name="Cepeda A.J."/>
            <person name="Yan W."/>
            <person name="Fan B."/>
            <person name="Jiang Y."/>
            <person name="Adhikari A."/>
            <person name="Zheng C.-J."/>
            <person name="Schuster L."/>
            <person name="Cowan T.M."/>
            <person name="Smanski M.J."/>
            <person name="Chevrette M.G."/>
            <person name="De Carvalho L.P.S."/>
            <person name="Shen B."/>
        </authorList>
    </citation>
    <scope>NUCLEOTIDE SEQUENCE [LARGE SCALE GENOMIC DNA]</scope>
    <source>
        <strain evidence="4 5">NPDC002593</strain>
    </source>
</reference>
<keyword evidence="5" id="KW-1185">Reference proteome</keyword>
<evidence type="ECO:0000313" key="5">
    <source>
        <dbReference type="Proteomes" id="UP001601992"/>
    </source>
</evidence>
<evidence type="ECO:0000313" key="4">
    <source>
        <dbReference type="EMBL" id="MFF3573333.1"/>
    </source>
</evidence>
<evidence type="ECO:0000256" key="1">
    <source>
        <dbReference type="ARBA" id="ARBA00005254"/>
    </source>
</evidence>
<dbReference type="SUPFAM" id="SSF54637">
    <property type="entry name" value="Thioesterase/thiol ester dehydrase-isomerase"/>
    <property type="match status" value="2"/>
</dbReference>
<dbReference type="PANTHER" id="PTHR43437:SF3">
    <property type="entry name" value="HYDROXYACYL-THIOESTER DEHYDRATASE TYPE 2, MITOCHONDRIAL"/>
    <property type="match status" value="1"/>
</dbReference>
<dbReference type="EMBL" id="JBIAQY010000018">
    <property type="protein sequence ID" value="MFF3573333.1"/>
    <property type="molecule type" value="Genomic_DNA"/>
</dbReference>
<dbReference type="InterPro" id="IPR050965">
    <property type="entry name" value="UPF0336/Enoyl-CoA_hydratase"/>
</dbReference>
<dbReference type="InterPro" id="IPR029069">
    <property type="entry name" value="HotDog_dom_sf"/>
</dbReference>
<dbReference type="Pfam" id="PF01575">
    <property type="entry name" value="MaoC_dehydratas"/>
    <property type="match status" value="1"/>
</dbReference>
<dbReference type="Pfam" id="PF13452">
    <property type="entry name" value="FAS1_DH_region"/>
    <property type="match status" value="1"/>
</dbReference>
<feature type="domain" description="FAS1-like dehydratase" evidence="3">
    <location>
        <begin position="2"/>
        <end position="112"/>
    </location>
</feature>
<name>A0ABW6SAN2_9NOCA</name>